<feature type="region of interest" description="Disordered" evidence="1">
    <location>
        <begin position="397"/>
        <end position="421"/>
    </location>
</feature>
<evidence type="ECO:0000256" key="1">
    <source>
        <dbReference type="SAM" id="MobiDB-lite"/>
    </source>
</evidence>
<sequence>MAKKIIYKKKHNKKNNNFVILIAILIAFSALVSGIYMGKKSIDDIKNDDNDSNIDIYSGINNNNNNNNNTYNNYYIGDSVNMNGKITESKGMGRYLFSDIDENLNREILLRSDTQLLSKYMNENINIKGSVFDVNPGNYIINVNNIEINLDNDLDENESDKNNKIEYPTQFSYLKDGLYIDFMGTTGFDVKKNDGVISIEEFDSEYLTGDNSEYLTGNNSEYLTGDNSEYLTGDNIDTSILKISPFVCDESSSTKNCDNIKNILTMSFINRNGIEFYKFSEINQWIFFNEDNWGYYVNPRSEQDLIDISGYINIYDSEKLKQDITKNIKNICKNNNYVIEVVDQIEIKDLVGDTSASIIGKDKNLNKYECNININFGESLIIDLEQIKLINSKENVDNDSTEISSGSKNEENLQGENDGAGTYEVDNPDTQVFESNRGFNVELPSSMIYYAEVISDENLTINGLNCNYKINASVWQNQDYLETNPDIEIFLCQTELDGRTINQLIGSRNLIYKKGIVSEKNFLIRYREDYLDIANSIKIE</sequence>
<name>A0ABS5QNH3_9BACT</name>
<reference evidence="2 3" key="1">
    <citation type="journal article" date="2021" name="Nat. Commun.">
        <title>Reductive evolution and unique predatory mode in the CPR bacterium Vampirococcus lugosii.</title>
        <authorList>
            <person name="Moreira D."/>
            <person name="Zivanovic Y."/>
            <person name="Lopez-Archilla A.I."/>
            <person name="Iniesto M."/>
            <person name="Lopez-Garcia P."/>
        </authorList>
    </citation>
    <scope>NUCLEOTIDE SEQUENCE [LARGE SCALE GENOMIC DNA]</scope>
    <source>
        <strain evidence="2">Chiprana</strain>
    </source>
</reference>
<evidence type="ECO:0000313" key="2">
    <source>
        <dbReference type="EMBL" id="MBS8122549.1"/>
    </source>
</evidence>
<dbReference type="EMBL" id="JAEDAM010000102">
    <property type="protein sequence ID" value="MBS8122549.1"/>
    <property type="molecule type" value="Genomic_DNA"/>
</dbReference>
<proteinExistence type="predicted"/>
<comment type="caution">
    <text evidence="2">The sequence shown here is derived from an EMBL/GenBank/DDBJ whole genome shotgun (WGS) entry which is preliminary data.</text>
</comment>
<feature type="compositionally biased region" description="Polar residues" evidence="1">
    <location>
        <begin position="401"/>
        <end position="415"/>
    </location>
</feature>
<dbReference type="Proteomes" id="UP000680365">
    <property type="component" value="Unassembled WGS sequence"/>
</dbReference>
<protein>
    <submittedName>
        <fullName evidence="2">Uncharacterized protein</fullName>
    </submittedName>
</protein>
<dbReference type="RefSeq" id="WP_213349972.1">
    <property type="nucleotide sequence ID" value="NZ_JAEDAM010000102.1"/>
</dbReference>
<evidence type="ECO:0000313" key="3">
    <source>
        <dbReference type="Proteomes" id="UP000680365"/>
    </source>
</evidence>
<keyword evidence="3" id="KW-1185">Reference proteome</keyword>
<gene>
    <name evidence="2" type="ORF">VAMP_178845n373</name>
</gene>
<accession>A0ABS5QNH3</accession>
<organism evidence="2 3">
    <name type="scientific">Candidatus Vampirococcus lugosii</name>
    <dbReference type="NCBI Taxonomy" id="2789015"/>
    <lineage>
        <taxon>Bacteria</taxon>
        <taxon>Candidatus Absconditibacteriota</taxon>
        <taxon>Vampirococcus</taxon>
    </lineage>
</organism>